<evidence type="ECO:0000313" key="1">
    <source>
        <dbReference type="EMBL" id="TKA09431.1"/>
    </source>
</evidence>
<dbReference type="AlphaFoldDB" id="A0A4U0SMK2"/>
<name>A0A4U0SMK2_9ACTN</name>
<organism evidence="1 2">
    <name type="scientific">Actinacidiphila oryziradicis</name>
    <dbReference type="NCBI Taxonomy" id="2571141"/>
    <lineage>
        <taxon>Bacteria</taxon>
        <taxon>Bacillati</taxon>
        <taxon>Actinomycetota</taxon>
        <taxon>Actinomycetes</taxon>
        <taxon>Kitasatosporales</taxon>
        <taxon>Streptomycetaceae</taxon>
        <taxon>Actinacidiphila</taxon>
    </lineage>
</organism>
<sequence>MAEILAFPGPDVPEPAQPLFAATERVNDLIPGGEYLLHDVRVGQDTWDLAGHPDWQDKAGTATRFPFAKFSQRWRDAAKELVLLQMNPALAAERSPGNPMADNWPQIQEPIKPVTAQGNLKALTYALQTVDAHRLVRFDADDWERLPFLLVQPASVEDKQTGTTLSPLVGRGRAQQLAALWQATQITGRNGLLGHDLPFGGREINELFTGRGKRNQVHPHEHVGHLLGFTAWLIDHVAEDVIAHVEWWAANTATEAPVSQSELRQRMLGQVLEIAHHTGGRVPGSRNLNGELTLAHAPLARLHGVYDADEAFDAGRWVQSQLRGRVVLDESCSPCPLPITAVPTLDGGEKPWTVRLIAAGSELDIWQRRIVYACMYYLSATLMLRDSQLAILTPNCVSAEEVQRPDGTSYIKRTLTAHKTKNRHMPVPTTVVVNSRIQHVIALMGRLQRALGYEPEIHSLTGLRYLFDQRLATPLGKKARIDAREGLYLDQWFVKLMRGAGAELHNRAVIRHSLADLKVNMRQVRITAGQAYAVREHGQALAAAFGQWDTAAVTRGYIGDIYKIISPLEPEEVAEVVQEDVGRRMRWVAAQRDTLTGNGLPRFDAAVAAAGAPLSNPAPLTPARLKSLGKKNRNVTQGPLTLCMWQAEGAMCDGEGKPNFRLCFPGRCRNSVMTRVDRARYELMRRQQLAIGSESSQRAAAKMDEGNPHIREEFKDLSDDDVYDIVIEHVNAYVREALEGAA</sequence>
<dbReference type="Proteomes" id="UP000305778">
    <property type="component" value="Unassembled WGS sequence"/>
</dbReference>
<accession>A0A4U0SMK2</accession>
<dbReference type="EMBL" id="SUMC01000022">
    <property type="protein sequence ID" value="TKA09431.1"/>
    <property type="molecule type" value="Genomic_DNA"/>
</dbReference>
<gene>
    <name evidence="1" type="ORF">FCI23_22850</name>
</gene>
<dbReference type="OrthoDB" id="8776710at2"/>
<comment type="caution">
    <text evidence="1">The sequence shown here is derived from an EMBL/GenBank/DDBJ whole genome shotgun (WGS) entry which is preliminary data.</text>
</comment>
<reference evidence="1 2" key="1">
    <citation type="submission" date="2019-04" db="EMBL/GenBank/DDBJ databases">
        <title>Streptomyces oryziradicis sp. nov., a novel actinomycete isolated from rhizosphere soil of rice (Oryza sativa L.).</title>
        <authorList>
            <person name="Li C."/>
        </authorList>
    </citation>
    <scope>NUCLEOTIDE SEQUENCE [LARGE SCALE GENOMIC DNA]</scope>
    <source>
        <strain evidence="1 2">NEAU-C40</strain>
    </source>
</reference>
<keyword evidence="2" id="KW-1185">Reference proteome</keyword>
<evidence type="ECO:0000313" key="2">
    <source>
        <dbReference type="Proteomes" id="UP000305778"/>
    </source>
</evidence>
<protein>
    <submittedName>
        <fullName evidence="1">Uncharacterized protein</fullName>
    </submittedName>
</protein>
<proteinExistence type="predicted"/>
<dbReference type="RefSeq" id="WP_136725804.1">
    <property type="nucleotide sequence ID" value="NZ_SUMC01000022.1"/>
</dbReference>